<dbReference type="Pfam" id="PF07992">
    <property type="entry name" value="Pyr_redox_2"/>
    <property type="match status" value="1"/>
</dbReference>
<dbReference type="InterPro" id="IPR036188">
    <property type="entry name" value="FAD/NAD-bd_sf"/>
</dbReference>
<evidence type="ECO:0000256" key="2">
    <source>
        <dbReference type="ARBA" id="ARBA00012637"/>
    </source>
</evidence>
<dbReference type="SUPFAM" id="SSF51905">
    <property type="entry name" value="FAD/NAD(P)-binding domain"/>
    <property type="match status" value="1"/>
</dbReference>
<accession>A0AA42ITH0</accession>
<comment type="catalytic activity">
    <reaction evidence="8">
        <text>a quinone + NADH + H(+) = a quinol + NAD(+)</text>
        <dbReference type="Rhea" id="RHEA:46160"/>
        <dbReference type="ChEBI" id="CHEBI:15378"/>
        <dbReference type="ChEBI" id="CHEBI:24646"/>
        <dbReference type="ChEBI" id="CHEBI:57540"/>
        <dbReference type="ChEBI" id="CHEBI:57945"/>
        <dbReference type="ChEBI" id="CHEBI:132124"/>
        <dbReference type="EC" id="1.6.5.9"/>
    </reaction>
</comment>
<keyword evidence="6" id="KW-0560">Oxidoreductase</keyword>
<dbReference type="InterPro" id="IPR023753">
    <property type="entry name" value="FAD/NAD-binding_dom"/>
</dbReference>
<keyword evidence="7" id="KW-0520">NAD</keyword>
<evidence type="ECO:0000256" key="7">
    <source>
        <dbReference type="ARBA" id="ARBA00023027"/>
    </source>
</evidence>
<name>A0AA42ITH0_9BURK</name>
<evidence type="ECO:0000256" key="8">
    <source>
        <dbReference type="ARBA" id="ARBA00047599"/>
    </source>
</evidence>
<keyword evidence="3" id="KW-0285">Flavoprotein</keyword>
<comment type="caution">
    <text evidence="11">The sequence shown here is derived from an EMBL/GenBank/DDBJ whole genome shotgun (WGS) entry which is preliminary data.</text>
</comment>
<organism evidence="11 12">
    <name type="scientific">Achromobacter spanius</name>
    <dbReference type="NCBI Taxonomy" id="217203"/>
    <lineage>
        <taxon>Bacteria</taxon>
        <taxon>Pseudomonadati</taxon>
        <taxon>Pseudomonadota</taxon>
        <taxon>Betaproteobacteria</taxon>
        <taxon>Burkholderiales</taxon>
        <taxon>Alcaligenaceae</taxon>
        <taxon>Achromobacter</taxon>
    </lineage>
</organism>
<evidence type="ECO:0000256" key="5">
    <source>
        <dbReference type="ARBA" id="ARBA00022946"/>
    </source>
</evidence>
<evidence type="ECO:0000313" key="12">
    <source>
        <dbReference type="Proteomes" id="UP001161094"/>
    </source>
</evidence>
<proteinExistence type="inferred from homology"/>
<comment type="similarity">
    <text evidence="1">Belongs to the NADH dehydrogenase family.</text>
</comment>
<dbReference type="Pfam" id="PF22366">
    <property type="entry name" value="NDH2_C"/>
    <property type="match status" value="1"/>
</dbReference>
<dbReference type="PANTHER" id="PTHR43706">
    <property type="entry name" value="NADH DEHYDROGENASE"/>
    <property type="match status" value="1"/>
</dbReference>
<dbReference type="InterPro" id="IPR045024">
    <property type="entry name" value="NDH-2"/>
</dbReference>
<reference evidence="11" key="1">
    <citation type="submission" date="2022-09" db="EMBL/GenBank/DDBJ databases">
        <title>Intensive care unit water sources are persistently colonized with multi-drug resistant bacteria and are the site of extensive horizontal gene transfer of antibiotic resistance genes.</title>
        <authorList>
            <person name="Diorio-Toth L."/>
        </authorList>
    </citation>
    <scope>NUCLEOTIDE SEQUENCE</scope>
    <source>
        <strain evidence="11">GD03843</strain>
    </source>
</reference>
<evidence type="ECO:0000256" key="6">
    <source>
        <dbReference type="ARBA" id="ARBA00023002"/>
    </source>
</evidence>
<keyword evidence="5" id="KW-0809">Transit peptide</keyword>
<evidence type="ECO:0000313" key="11">
    <source>
        <dbReference type="EMBL" id="MDH0734813.1"/>
    </source>
</evidence>
<dbReference type="InterPro" id="IPR054585">
    <property type="entry name" value="NDH2-like_C"/>
</dbReference>
<dbReference type="PANTHER" id="PTHR43706:SF47">
    <property type="entry name" value="EXTERNAL NADH-UBIQUINONE OXIDOREDUCTASE 1, MITOCHONDRIAL-RELATED"/>
    <property type="match status" value="1"/>
</dbReference>
<dbReference type="PRINTS" id="PR00411">
    <property type="entry name" value="PNDRDTASEI"/>
</dbReference>
<dbReference type="PRINTS" id="PR00368">
    <property type="entry name" value="FADPNR"/>
</dbReference>
<feature type="domain" description="FAD/NAD(P)-binding" evidence="9">
    <location>
        <begin position="10"/>
        <end position="327"/>
    </location>
</feature>
<sequence length="439" mass="47654">MIKTSTDRHHVVIIGAGFGGIEVANELAGTEVDVTIIDRRNHHLFQPLLYQVAGASLSTSEIAWPIRYLFRNRPEVNTLMAEVEGVDQEAREVILNNGSRQPYDTLVLATGATHAYFGHDEWEPFAPGLKTLEDATTIRGRILAAFEEAERTSDPRRRAALQTFVIIGGGPTGVELAGTIAELARDTLARDFRSIDPGASRVVLIEAGQRLLSVFPEDLSAYTRQALEKLGVEVVLGTPVTECSAEGVVYGGKPLSAKTIVWAAGVQASPAARWLNAASDRAGRVVVRPDLTVAGHPEIFAIGDTASCTMPDGKPVPGIAPAAKQQGKYVASLIGRRLKGKPSDEPFKYRHQGNLATIGRSLAVIDMGRVKLRGAFAWWIWKLAHIYFLIGTRNRLSVALSWVWNHSIGYRGSRIIMRASPNKDHTSKPMALGKSGSLD</sequence>
<evidence type="ECO:0000256" key="4">
    <source>
        <dbReference type="ARBA" id="ARBA00022827"/>
    </source>
</evidence>
<evidence type="ECO:0000256" key="3">
    <source>
        <dbReference type="ARBA" id="ARBA00022630"/>
    </source>
</evidence>
<protein>
    <recommendedName>
        <fullName evidence="2">NADH:ubiquinone reductase (non-electrogenic)</fullName>
        <ecNumber evidence="2">1.6.5.9</ecNumber>
    </recommendedName>
</protein>
<dbReference type="RefSeq" id="WP_279993816.1">
    <property type="nucleotide sequence ID" value="NZ_JAOCDZ010000001.1"/>
</dbReference>
<keyword evidence="4" id="KW-0274">FAD</keyword>
<dbReference type="GO" id="GO:0050136">
    <property type="term" value="F:NADH dehydrogenase (quinone) (non-electrogenic) activity"/>
    <property type="evidence" value="ECO:0007669"/>
    <property type="project" value="UniProtKB-EC"/>
</dbReference>
<dbReference type="Gene3D" id="3.50.50.100">
    <property type="match status" value="1"/>
</dbReference>
<dbReference type="Proteomes" id="UP001161094">
    <property type="component" value="Unassembled WGS sequence"/>
</dbReference>
<dbReference type="AlphaFoldDB" id="A0AA42ITH0"/>
<dbReference type="EC" id="1.6.5.9" evidence="2"/>
<evidence type="ECO:0000259" key="9">
    <source>
        <dbReference type="Pfam" id="PF07992"/>
    </source>
</evidence>
<evidence type="ECO:0000256" key="1">
    <source>
        <dbReference type="ARBA" id="ARBA00005272"/>
    </source>
</evidence>
<gene>
    <name evidence="11" type="ORF">N5D93_03275</name>
</gene>
<evidence type="ECO:0000259" key="10">
    <source>
        <dbReference type="Pfam" id="PF22366"/>
    </source>
</evidence>
<feature type="domain" description="External alternative NADH-ubiquinone oxidoreductase-like C-terminal" evidence="10">
    <location>
        <begin position="351"/>
        <end position="405"/>
    </location>
</feature>
<dbReference type="EMBL" id="JAOCDZ010000001">
    <property type="protein sequence ID" value="MDH0734813.1"/>
    <property type="molecule type" value="Genomic_DNA"/>
</dbReference>